<dbReference type="EMBL" id="JADIML010000207">
    <property type="protein sequence ID" value="MBO8463761.1"/>
    <property type="molecule type" value="Genomic_DNA"/>
</dbReference>
<reference evidence="1" key="2">
    <citation type="journal article" date="2021" name="PeerJ">
        <title>Extensive microbial diversity within the chicken gut microbiome revealed by metagenomics and culture.</title>
        <authorList>
            <person name="Gilroy R."/>
            <person name="Ravi A."/>
            <person name="Getino M."/>
            <person name="Pursley I."/>
            <person name="Horton D.L."/>
            <person name="Alikhan N.F."/>
            <person name="Baker D."/>
            <person name="Gharbi K."/>
            <person name="Hall N."/>
            <person name="Watson M."/>
            <person name="Adriaenssens E.M."/>
            <person name="Foster-Nyarko E."/>
            <person name="Jarju S."/>
            <person name="Secka A."/>
            <person name="Antonio M."/>
            <person name="Oren A."/>
            <person name="Chaudhuri R.R."/>
            <person name="La Ragione R."/>
            <person name="Hildebrand F."/>
            <person name="Pallen M.J."/>
        </authorList>
    </citation>
    <scope>NUCLEOTIDE SEQUENCE</scope>
    <source>
        <strain evidence="1">E3-2379</strain>
    </source>
</reference>
<evidence type="ECO:0000313" key="1">
    <source>
        <dbReference type="EMBL" id="MBO8463761.1"/>
    </source>
</evidence>
<organism evidence="1 2">
    <name type="scientific">Candidatus Scybalomonas excrementavium</name>
    <dbReference type="NCBI Taxonomy" id="2840943"/>
    <lineage>
        <taxon>Bacteria</taxon>
        <taxon>Bacillati</taxon>
        <taxon>Bacillota</taxon>
        <taxon>Clostridia</taxon>
        <taxon>Lachnospirales</taxon>
        <taxon>Lachnospiraceae</taxon>
        <taxon>Lachnospiraceae incertae sedis</taxon>
        <taxon>Candidatus Scybalomonas</taxon>
    </lineage>
</organism>
<dbReference type="AlphaFoldDB" id="A0A9D9I0K2"/>
<evidence type="ECO:0000313" key="2">
    <source>
        <dbReference type="Proteomes" id="UP000823618"/>
    </source>
</evidence>
<dbReference type="Proteomes" id="UP000823618">
    <property type="component" value="Unassembled WGS sequence"/>
</dbReference>
<accession>A0A9D9I0K2</accession>
<proteinExistence type="predicted"/>
<comment type="caution">
    <text evidence="1">The sequence shown here is derived from an EMBL/GenBank/DDBJ whole genome shotgun (WGS) entry which is preliminary data.</text>
</comment>
<reference evidence="1" key="1">
    <citation type="submission" date="2020-10" db="EMBL/GenBank/DDBJ databases">
        <authorList>
            <person name="Gilroy R."/>
        </authorList>
    </citation>
    <scope>NUCLEOTIDE SEQUENCE</scope>
    <source>
        <strain evidence="1">E3-2379</strain>
    </source>
</reference>
<sequence>MLTNKIKVNYNMKNIDDDFDIFKVVKENKDYYKNNILDSALYEFKAAAVQYTFGTTALVLFRKGSVTERQFKESIMKEYKDVRIQKIDVMDQEQCVNTFYYENRLLAQLLINSMRIPRHESFTYHNLTGKLFYHDPSWISRDKKTKEITFIRFLEVVIDPGMYLNLEHKTFKKYNYDKWGRLYIIDPKTGEFRKKLKIDEVKTTYVEGSLPHNHFTVNNFDIKDYEKFKKSKMGILGQFLQDVKEKLSKYMIIEFEEREDAQAYEISKLEKKGISEKEYGEFLRKRGVVIVDENDTERSKEIIKLLQKELKRAYGVEAVVGELSKDTYNIRIIHDKEYYENNEIIDPHEEKKKGYIVQHVTEESKVFKKEKEYVPAIRKIVQELILKGDVRDKFISIYDWKRLDSGKEWSFIIRKKVKAIETETNSNKKIEKKQIYNYYRLKIDREGKMEFDTFCDADDLGEEEEKICFEYDNIKDKQYRSKNSIDGLIYSSIDNIHAIILTKEKTLPDVEELRDTLKETSEKGQVSKEIILKAIREFEVEYPEYEEYIIDWKKNFKDADEYLTKTQVKKFLNMRTKASAKLNRYLHEKYNLWIDGELRKNEFEAIYQISNLLNIKFRYDENDYVDGHSFTYYVGAKSKKTSYPNACCIRKVVSLGEKIEYEELLPLMAVDFVRNKQYTVIPFPYKYLREYMEQI</sequence>
<name>A0A9D9I0K2_9FIRM</name>
<gene>
    <name evidence="1" type="ORF">IAC13_07515</name>
</gene>
<protein>
    <submittedName>
        <fullName evidence="1">Uncharacterized protein</fullName>
    </submittedName>
</protein>